<dbReference type="AlphaFoldDB" id="A0A078A8E5"/>
<keyword evidence="4" id="KW-1185">Reference proteome</keyword>
<accession>A0A078A8E5</accession>
<gene>
    <name evidence="3" type="primary">Contig9697.g10371</name>
    <name evidence="3" type="ORF">STYLEM_7113</name>
</gene>
<dbReference type="OrthoDB" id="10688830at2759"/>
<feature type="region of interest" description="Disordered" evidence="2">
    <location>
        <begin position="1238"/>
        <end position="1261"/>
    </location>
</feature>
<reference evidence="3 4" key="1">
    <citation type="submission" date="2014-06" db="EMBL/GenBank/DDBJ databases">
        <authorList>
            <person name="Swart Estienne"/>
        </authorList>
    </citation>
    <scope>NUCLEOTIDE SEQUENCE [LARGE SCALE GENOMIC DNA]</scope>
    <source>
        <strain evidence="3 4">130c</strain>
    </source>
</reference>
<feature type="compositionally biased region" description="Low complexity" evidence="2">
    <location>
        <begin position="1238"/>
        <end position="1253"/>
    </location>
</feature>
<evidence type="ECO:0000256" key="1">
    <source>
        <dbReference type="SAM" id="Coils"/>
    </source>
</evidence>
<feature type="region of interest" description="Disordered" evidence="2">
    <location>
        <begin position="34"/>
        <end position="58"/>
    </location>
</feature>
<dbReference type="EMBL" id="CCKQ01006807">
    <property type="protein sequence ID" value="CDW78141.1"/>
    <property type="molecule type" value="Genomic_DNA"/>
</dbReference>
<feature type="coiled-coil region" evidence="1">
    <location>
        <begin position="959"/>
        <end position="986"/>
    </location>
</feature>
<feature type="compositionally biased region" description="Basic and acidic residues" evidence="2">
    <location>
        <begin position="48"/>
        <end position="58"/>
    </location>
</feature>
<feature type="coiled-coil region" evidence="1">
    <location>
        <begin position="1097"/>
        <end position="1234"/>
    </location>
</feature>
<organism evidence="3 4">
    <name type="scientific">Stylonychia lemnae</name>
    <name type="common">Ciliate</name>
    <dbReference type="NCBI Taxonomy" id="5949"/>
    <lineage>
        <taxon>Eukaryota</taxon>
        <taxon>Sar</taxon>
        <taxon>Alveolata</taxon>
        <taxon>Ciliophora</taxon>
        <taxon>Intramacronucleata</taxon>
        <taxon>Spirotrichea</taxon>
        <taxon>Stichotrichia</taxon>
        <taxon>Sporadotrichida</taxon>
        <taxon>Oxytrichidae</taxon>
        <taxon>Stylonychinae</taxon>
        <taxon>Stylonychia</taxon>
    </lineage>
</organism>
<name>A0A078A8E5_STYLE</name>
<dbReference type="Proteomes" id="UP000039865">
    <property type="component" value="Unassembled WGS sequence"/>
</dbReference>
<evidence type="ECO:0000313" key="3">
    <source>
        <dbReference type="EMBL" id="CDW78141.1"/>
    </source>
</evidence>
<feature type="coiled-coil region" evidence="1">
    <location>
        <begin position="475"/>
        <end position="505"/>
    </location>
</feature>
<evidence type="ECO:0000256" key="2">
    <source>
        <dbReference type="SAM" id="MobiDB-lite"/>
    </source>
</evidence>
<dbReference type="CDD" id="cd19757">
    <property type="entry name" value="Bbox1"/>
    <property type="match status" value="1"/>
</dbReference>
<keyword evidence="1" id="KW-0175">Coiled coil</keyword>
<dbReference type="InParanoid" id="A0A078A8E5"/>
<sequence>MIIKFSRTKIFTLSKFLSPSQLISQRQYSTIERGSKRIIQKQPEQQEDEKPKEKPRGIKDAAFNQEFYGVPLKKMQPKDHQDLMFKLNQGFTTVKDLLNFFEANRNIFENQSYEIIFQKLAKYSRNKNKEQFKIAESPQYKVLLDDYSRHLGRELDKNMKIKKHTDTFNSFIKILDNVIPISTQTRFNLSLPTNIKRAFHLILEDNQYLAALSPHNISKLIYYNANPKLFDLTIKKITKNAHHLCDTLLNIPDGLSQLQPRDIYNILSGFGPLHLVPHSETLYYLEPWIISKLQEFSPDQLNLIAAYYIRLQRGNQLFLKQIISYVSMYQEETTIYSQTQLLSMFNPKYLQRKEFSLDVHDEVKVIAKAIIKNINLIVPKVHMNQIIPRFLQFQIGTKAYYEMLAIKFNRDIEEFNFKNKTQMVFWFALADIDQSYIYKTVHKLCASYSEAFIQKEQDYEPAQLGFFTEKQLKYIADAKSDLDDYESSIQNIEALNKELGKEEQLIEMRDKFQHDQIECITKLMWSFMVFQSSQDTDTKQDSQILWKKLIDILNNKLKYFKKESKTLMKSFTLDLIHQMNAYFVIELKKYGMKSAIVVPSALKSQDPDYFITSVNKEEQYKQFIWQVGKFLEEQGLKFNSFFENYRIYGGKNLSKESKKYERLYILLNQKNWYFDDTQTHNSFYLEFSKSLLQSEQKLDTEKINMSLMEESKSGLTPETEEIKKEDTVQQSDSKQVLFSLEKQVPQENSQNVRPEFQSNTCILELYLPISLAIFDQCERCRESLAAVYCLACGSDDPIKYCYDCDNTVHQISYKAQHKRNVIQFNQVQDENDSIENSYSKLSLHQPLRSDNNFNHNNNSISDLNQPLSENKSLYNFASVNSNNQTQETIIKKSGSKSLFQNEAFRKLMRKDSIESIGKDTVISHQTSQLNAHYLNANEEQNEYRSIENYYSKEYVEEIQQFYKKEKEEMRMKIMRLETMIDQERENFKFTVNELKLQHDAELRKHQMSQKQCQVQDRTSEQLREKDHQIQSLVIEINDLKSQINRITIGNKTMEKEMKENSSLNSQQLIQFQQQIEHYQVLIDKQKVEHQHQIRLVSDKLEQDKQNLKRDYENLINTIKTEYQQQKNEVREQLRRVELDLEHKKQDYIDLKQEFEQRIENLCKEMDRLTKQLENDQKGHSTVLAERIKVEQINKEIDKENRILNNEIQHLEDEVQRTKQENIDLKKKVKKMEKMVYGHSNHNMSSSNNNQSMGSRKKSFIA</sequence>
<feature type="coiled-coil region" evidence="1">
    <location>
        <begin position="1022"/>
        <end position="1056"/>
    </location>
</feature>
<protein>
    <submittedName>
        <fullName evidence="3">Uncharacterized protein</fullName>
    </submittedName>
</protein>
<evidence type="ECO:0000313" key="4">
    <source>
        <dbReference type="Proteomes" id="UP000039865"/>
    </source>
</evidence>
<proteinExistence type="predicted"/>